<feature type="region of interest" description="Disordered" evidence="3">
    <location>
        <begin position="1"/>
        <end position="32"/>
    </location>
</feature>
<evidence type="ECO:0000313" key="5">
    <source>
        <dbReference type="EMBL" id="KAH3675734.1"/>
    </source>
</evidence>
<evidence type="ECO:0000256" key="1">
    <source>
        <dbReference type="ARBA" id="ARBA00022884"/>
    </source>
</evidence>
<accession>A0A9P8PR02</accession>
<proteinExistence type="predicted"/>
<evidence type="ECO:0000313" key="6">
    <source>
        <dbReference type="Proteomes" id="UP000769528"/>
    </source>
</evidence>
<reference evidence="5" key="1">
    <citation type="journal article" date="2021" name="Open Biol.">
        <title>Shared evolutionary footprints suggest mitochondrial oxidative damage underlies multiple complex I losses in fungi.</title>
        <authorList>
            <person name="Schikora-Tamarit M.A."/>
            <person name="Marcet-Houben M."/>
            <person name="Nosek J."/>
            <person name="Gabaldon T."/>
        </authorList>
    </citation>
    <scope>NUCLEOTIDE SEQUENCE</scope>
    <source>
        <strain evidence="5">CBS6341</strain>
    </source>
</reference>
<keyword evidence="1 2" id="KW-0694">RNA-binding</keyword>
<keyword evidence="6" id="KW-1185">Reference proteome</keyword>
<dbReference type="PROSITE" id="PS50102">
    <property type="entry name" value="RRM"/>
    <property type="match status" value="1"/>
</dbReference>
<feature type="compositionally biased region" description="Basic residues" evidence="3">
    <location>
        <begin position="135"/>
        <end position="153"/>
    </location>
</feature>
<evidence type="ECO:0000256" key="2">
    <source>
        <dbReference type="PROSITE-ProRule" id="PRU00176"/>
    </source>
</evidence>
<dbReference type="SMART" id="SM00360">
    <property type="entry name" value="RRM"/>
    <property type="match status" value="1"/>
</dbReference>
<evidence type="ECO:0000259" key="4">
    <source>
        <dbReference type="PROSITE" id="PS50102"/>
    </source>
</evidence>
<comment type="caution">
    <text evidence="5">The sequence shown here is derived from an EMBL/GenBank/DDBJ whole genome shotgun (WGS) entry which is preliminary data.</text>
</comment>
<dbReference type="InterPro" id="IPR012677">
    <property type="entry name" value="Nucleotide-bd_a/b_plait_sf"/>
</dbReference>
<dbReference type="GO" id="GO:0008143">
    <property type="term" value="F:poly(A) binding"/>
    <property type="evidence" value="ECO:0007669"/>
    <property type="project" value="TreeGrafter"/>
</dbReference>
<feature type="region of interest" description="Disordered" evidence="3">
    <location>
        <begin position="128"/>
        <end position="188"/>
    </location>
</feature>
<dbReference type="OrthoDB" id="4726at2759"/>
<organism evidence="5 6">
    <name type="scientific">Wickerhamomyces mucosus</name>
    <dbReference type="NCBI Taxonomy" id="1378264"/>
    <lineage>
        <taxon>Eukaryota</taxon>
        <taxon>Fungi</taxon>
        <taxon>Dikarya</taxon>
        <taxon>Ascomycota</taxon>
        <taxon>Saccharomycotina</taxon>
        <taxon>Saccharomycetes</taxon>
        <taxon>Phaffomycetales</taxon>
        <taxon>Wickerhamomycetaceae</taxon>
        <taxon>Wickerhamomyces</taxon>
    </lineage>
</organism>
<dbReference type="SUPFAM" id="SSF54928">
    <property type="entry name" value="RNA-binding domain, RBD"/>
    <property type="match status" value="1"/>
</dbReference>
<reference evidence="5" key="2">
    <citation type="submission" date="2021-01" db="EMBL/GenBank/DDBJ databases">
        <authorList>
            <person name="Schikora-Tamarit M.A."/>
        </authorList>
    </citation>
    <scope>NUCLEOTIDE SEQUENCE</scope>
    <source>
        <strain evidence="5">CBS6341</strain>
    </source>
</reference>
<dbReference type="GO" id="GO:0005737">
    <property type="term" value="C:cytoplasm"/>
    <property type="evidence" value="ECO:0007669"/>
    <property type="project" value="TreeGrafter"/>
</dbReference>
<protein>
    <recommendedName>
        <fullName evidence="4">RRM domain-containing protein</fullName>
    </recommendedName>
</protein>
<dbReference type="InterPro" id="IPR000504">
    <property type="entry name" value="RRM_dom"/>
</dbReference>
<dbReference type="Proteomes" id="UP000769528">
    <property type="component" value="Unassembled WGS sequence"/>
</dbReference>
<dbReference type="InterPro" id="IPR035979">
    <property type="entry name" value="RBD_domain_sf"/>
</dbReference>
<feature type="domain" description="RRM" evidence="4">
    <location>
        <begin position="46"/>
        <end position="124"/>
    </location>
</feature>
<dbReference type="PANTHER" id="PTHR23236:SF12">
    <property type="entry name" value="EUKARYOTIC INITIATION FACTOR 4B-RELATED"/>
    <property type="match status" value="1"/>
</dbReference>
<gene>
    <name evidence="5" type="ORF">WICMUC_002526</name>
</gene>
<dbReference type="Gene3D" id="3.30.70.330">
    <property type="match status" value="1"/>
</dbReference>
<dbReference type="EMBL" id="JAEUBF010000722">
    <property type="protein sequence ID" value="KAH3675734.1"/>
    <property type="molecule type" value="Genomic_DNA"/>
</dbReference>
<feature type="compositionally biased region" description="Polar residues" evidence="3">
    <location>
        <begin position="175"/>
        <end position="188"/>
    </location>
</feature>
<dbReference type="CDD" id="cd12306">
    <property type="entry name" value="RRM_II_PABPs"/>
    <property type="match status" value="1"/>
</dbReference>
<dbReference type="PANTHER" id="PTHR23236">
    <property type="entry name" value="EUKARYOTIC TRANSLATION INITIATION FACTOR 4B/4H"/>
    <property type="match status" value="1"/>
</dbReference>
<evidence type="ECO:0000256" key="3">
    <source>
        <dbReference type="SAM" id="MobiDB-lite"/>
    </source>
</evidence>
<sequence>MSNQETEPIATVVAQTEATSTESKPFFPRTRKTPEELAEQQELDKRSVYVGNVDFKSTPDEVEEFFNSAGSINRVTILFDRYTGYPKGYAYVEFESAESVEKAVNELNGKEFRGRILSVVAKRTNLPGFSNKPRGSFRGRGRGGFRGRGRGRGGFRGGRGGYSTRPEGEQRAEPQQEQVSEGTAVTEE</sequence>
<dbReference type="AlphaFoldDB" id="A0A9P8PR02"/>
<feature type="compositionally biased region" description="Polar residues" evidence="3">
    <location>
        <begin position="13"/>
        <end position="23"/>
    </location>
</feature>
<name>A0A9P8PR02_9ASCO</name>
<dbReference type="Pfam" id="PF00076">
    <property type="entry name" value="RRM_1"/>
    <property type="match status" value="1"/>
</dbReference>